<dbReference type="PANTHER" id="PTHR11845">
    <property type="entry name" value="5'-DEOXYNUCLEOTIDASE HDDC2"/>
    <property type="match status" value="1"/>
</dbReference>
<comment type="caution">
    <text evidence="4">The sequence shown here is derived from an EMBL/GenBank/DDBJ whole genome shotgun (WGS) entry which is preliminary data.</text>
</comment>
<dbReference type="GO" id="GO:0046872">
    <property type="term" value="F:metal ion binding"/>
    <property type="evidence" value="ECO:0007669"/>
    <property type="project" value="UniProtKB-KW"/>
</dbReference>
<dbReference type="Pfam" id="PF13023">
    <property type="entry name" value="HD_3"/>
    <property type="match status" value="1"/>
</dbReference>
<dbReference type="EMBL" id="AFQF01005365">
    <property type="protein sequence ID" value="EGU72872.1"/>
    <property type="molecule type" value="Genomic_DNA"/>
</dbReference>
<dbReference type="GO" id="GO:0002953">
    <property type="term" value="F:5'-deoxynucleotidase activity"/>
    <property type="evidence" value="ECO:0007669"/>
    <property type="project" value="InterPro"/>
</dbReference>
<dbReference type="OrthoDB" id="442176at2759"/>
<proteinExistence type="predicted"/>
<evidence type="ECO:0000256" key="1">
    <source>
        <dbReference type="ARBA" id="ARBA00022723"/>
    </source>
</evidence>
<dbReference type="SUPFAM" id="SSF109604">
    <property type="entry name" value="HD-domain/PDEase-like"/>
    <property type="match status" value="1"/>
</dbReference>
<dbReference type="AlphaFoldDB" id="F9GD84"/>
<keyword evidence="2" id="KW-0378">Hydrolase</keyword>
<sequence length="1138" mass="126828">MSSLASLPSGPFRWSEEEVIKYGRLTIKGKTQKYPEYAKYPAGSLIHTPSIAQHTWLMATLCFALPRDKIAELDIAHCIQLSVVYGMKLVDVELCQNNPAEKLLEELKQCKSLASQIVLEVDKIAMLLLTSLDSGTNHYDSIMRSLIWLKEWAEEITSPIEQVSAIMTDPESTEWSLPEELTKQVHLRHPGDSKSLPHFARIAARLLTVKRQGWLDNGIDETEVESVADHSWLMAALCFLLREEGGVKVQGAVRGCVVHDLAESLVGDITYKDGVDRGKKLERERDTLKFLQYQLLDDAPLMSSWVEFETAETPTGGIAKDLDKVDLAFQALDYEEKMKVELPEFFHSALRTMDGCTDVWQSTMDGQDSRRQCQPVNPTMAQPSGQEPFLPYGSAQLTSTSPLCGVGFISQQPPEDPNELGMQSSCDNHTGAALMAGSPYRPQLFDSHQTDSLPPNHLLQGASPIEWQLPRAPDCRLLVQAGISDYSLPELVNNLGDSKFFQDPLPNDNDAEFATNNSLTPNMAINDSLQRNKGLGATFSEPYPLQTTDSPFSMVEGGLWDLRGVNEGSPCRQLSTVLSPQIIGSAECPGPSIVTGNFTVCSRGLVANEHFQKGQMHNMAGPLYHGQGLSYLYPQAQQACTFADPTLLEPSSRPSVYLSPPTIPVNVREQETNHSALPMANGVPFPVGNQSTPTAPSLSGLANKPSPFSNWAVPEGNLHHLKTDEWRYIDVYNVNQQSHLSPDTRLFVSGSCKPSSSGSSPYCSRCAELPDPRSICINFRVIDLRQFQKWSDATYETMLTVVKSTPTMRSNPTGITLCHYQNGPVLNVKCLQFEKDPDKHYQYHALRKNWTGWHMLETTAYCLQKSPDIEIRSYVQECVEVAMGQASSDGTPASLFIQLGLDQQGNHPLIKHCLELLTALRLLRVGWQFSGEETLGMSRVHDEQSAFFGTIPVPRMIQNQLNHLLENIMEKSEKSITGILHGMYRTRKPNSWFVATLGAFLLLHARELDAGRLLYWNRNPDEYNFWIHPWKPSDLIQESIASHVCLLRHHHLSLGLRQLGGSYDWVNASTTSREHDNPQRGIQALRVAVGAMNEHITTRHSLPTTYVPGDPSSVSLSLSSTLFGFGPAWSRIREFDYL</sequence>
<accession>F9GD84</accession>
<dbReference type="InterPro" id="IPR039356">
    <property type="entry name" value="YfbR/HDDC2"/>
</dbReference>
<reference evidence="4" key="1">
    <citation type="journal article" date="2012" name="Mol. Plant Microbe Interact.">
        <title>A highly conserved effector in Fusarium oxysporum is required for full virulence on Arabidopsis.</title>
        <authorList>
            <person name="Thatcher L.F."/>
            <person name="Gardiner D.M."/>
            <person name="Kazan K."/>
            <person name="Manners J."/>
        </authorList>
    </citation>
    <scope>NUCLEOTIDE SEQUENCE [LARGE SCALE GENOMIC DNA]</scope>
    <source>
        <strain evidence="4">Fo5176</strain>
    </source>
</reference>
<dbReference type="STRING" id="660025.F9GD84"/>
<dbReference type="Gene3D" id="1.10.3210.10">
    <property type="entry name" value="Hypothetical protein af1432"/>
    <property type="match status" value="1"/>
</dbReference>
<dbReference type="PANTHER" id="PTHR11845:SF13">
    <property type="entry name" value="5'-DEOXYNUCLEOTIDASE HDDC2"/>
    <property type="match status" value="1"/>
</dbReference>
<organism evidence="4">
    <name type="scientific">Fusarium oxysporum (strain Fo5176)</name>
    <name type="common">Fusarium vascular wilt</name>
    <dbReference type="NCBI Taxonomy" id="660025"/>
    <lineage>
        <taxon>Eukaryota</taxon>
        <taxon>Fungi</taxon>
        <taxon>Dikarya</taxon>
        <taxon>Ascomycota</taxon>
        <taxon>Pezizomycotina</taxon>
        <taxon>Sordariomycetes</taxon>
        <taxon>Hypocreomycetidae</taxon>
        <taxon>Hypocreales</taxon>
        <taxon>Nectriaceae</taxon>
        <taxon>Fusarium</taxon>
        <taxon>Fusarium oxysporum species complex</taxon>
    </lineage>
</organism>
<evidence type="ECO:0000259" key="3">
    <source>
        <dbReference type="Pfam" id="PF13023"/>
    </source>
</evidence>
<name>F9GD84_FUSOF</name>
<evidence type="ECO:0000256" key="2">
    <source>
        <dbReference type="ARBA" id="ARBA00022801"/>
    </source>
</evidence>
<gene>
    <name evidence="4" type="ORF">FOXB_16618</name>
</gene>
<feature type="domain" description="HD" evidence="3">
    <location>
        <begin position="204"/>
        <end position="345"/>
    </location>
</feature>
<dbReference type="GO" id="GO:0005737">
    <property type="term" value="C:cytoplasm"/>
    <property type="evidence" value="ECO:0007669"/>
    <property type="project" value="TreeGrafter"/>
</dbReference>
<protein>
    <recommendedName>
        <fullName evidence="3">HD domain-containing protein</fullName>
    </recommendedName>
</protein>
<evidence type="ECO:0000313" key="4">
    <source>
        <dbReference type="EMBL" id="EGU72872.1"/>
    </source>
</evidence>
<keyword evidence="1" id="KW-0479">Metal-binding</keyword>
<dbReference type="InterPro" id="IPR006674">
    <property type="entry name" value="HD_domain"/>
</dbReference>